<reference evidence="2" key="1">
    <citation type="journal article" date="2019" name="Int. J. Syst. Evol. Microbiol.">
        <title>The Global Catalogue of Microorganisms (GCM) 10K type strain sequencing project: providing services to taxonomists for standard genome sequencing and annotation.</title>
        <authorList>
            <consortium name="The Broad Institute Genomics Platform"/>
            <consortium name="The Broad Institute Genome Sequencing Center for Infectious Disease"/>
            <person name="Wu L."/>
            <person name="Ma J."/>
        </authorList>
    </citation>
    <scope>NUCLEOTIDE SEQUENCE [LARGE SCALE GENOMIC DNA]</scope>
    <source>
        <strain evidence="2">DT43</strain>
    </source>
</reference>
<organism evidence="1 2">
    <name type="scientific">Streptomyces xiangluensis</name>
    <dbReference type="NCBI Taxonomy" id="2665720"/>
    <lineage>
        <taxon>Bacteria</taxon>
        <taxon>Bacillati</taxon>
        <taxon>Actinomycetota</taxon>
        <taxon>Actinomycetes</taxon>
        <taxon>Kitasatosporales</taxon>
        <taxon>Streptomycetaceae</taxon>
        <taxon>Streptomyces</taxon>
    </lineage>
</organism>
<protein>
    <recommendedName>
        <fullName evidence="3">Phycobilisome protein</fullName>
    </recommendedName>
</protein>
<evidence type="ECO:0000313" key="2">
    <source>
        <dbReference type="Proteomes" id="UP001596012"/>
    </source>
</evidence>
<accession>A0ABV8YS32</accession>
<dbReference type="RefSeq" id="WP_386343599.1">
    <property type="nucleotide sequence ID" value="NZ_JBHSFG010000030.1"/>
</dbReference>
<sequence length="174" mass="19735">MDQYLHEHEAASVEHLTPDQQKELTRSLSDGLVESLDCDQVTHEKIEQNLDSAVASLAVREAYVYRDWQSAIGDLMLREARAGQRQFEAVGFRLFEFICRQGQEEEKVWLRRLNAVIDDLDPSGDQEKDARITQLREVYAAVAKIISAIDQSKVMKSCISDAIRAVAREVVSGR</sequence>
<proteinExistence type="predicted"/>
<name>A0ABV8YS32_9ACTN</name>
<gene>
    <name evidence="1" type="ORF">ACFPH6_20205</name>
</gene>
<comment type="caution">
    <text evidence="1">The sequence shown here is derived from an EMBL/GenBank/DDBJ whole genome shotgun (WGS) entry which is preliminary data.</text>
</comment>
<dbReference type="EMBL" id="JBHSFG010000030">
    <property type="protein sequence ID" value="MFC4466823.1"/>
    <property type="molecule type" value="Genomic_DNA"/>
</dbReference>
<keyword evidence="2" id="KW-1185">Reference proteome</keyword>
<dbReference type="Proteomes" id="UP001596012">
    <property type="component" value="Unassembled WGS sequence"/>
</dbReference>
<evidence type="ECO:0008006" key="3">
    <source>
        <dbReference type="Google" id="ProtNLM"/>
    </source>
</evidence>
<evidence type="ECO:0000313" key="1">
    <source>
        <dbReference type="EMBL" id="MFC4466823.1"/>
    </source>
</evidence>